<sequence length="92" mass="9746">MTTVSRASPTYTGEMSSGFSTSARAWNAIATIELNQHSGRSRRPRMKCHRVGESHTSQAGPQGLREAGSGRPGVRSEATLAAARWTGCGTDP</sequence>
<keyword evidence="3" id="KW-1185">Reference proteome</keyword>
<protein>
    <submittedName>
        <fullName evidence="2">Uncharacterized protein</fullName>
    </submittedName>
</protein>
<evidence type="ECO:0000313" key="3">
    <source>
        <dbReference type="Proteomes" id="UP001501094"/>
    </source>
</evidence>
<organism evidence="2 3">
    <name type="scientific">Myceligenerans crystallogenes</name>
    <dbReference type="NCBI Taxonomy" id="316335"/>
    <lineage>
        <taxon>Bacteria</taxon>
        <taxon>Bacillati</taxon>
        <taxon>Actinomycetota</taxon>
        <taxon>Actinomycetes</taxon>
        <taxon>Micrococcales</taxon>
        <taxon>Promicromonosporaceae</taxon>
        <taxon>Myceligenerans</taxon>
    </lineage>
</organism>
<gene>
    <name evidence="2" type="ORF">GCM10009751_32670</name>
</gene>
<evidence type="ECO:0000256" key="1">
    <source>
        <dbReference type="SAM" id="MobiDB-lite"/>
    </source>
</evidence>
<dbReference type="EMBL" id="BAAANL010000007">
    <property type="protein sequence ID" value="GAA1870995.1"/>
    <property type="molecule type" value="Genomic_DNA"/>
</dbReference>
<accession>A0ABN2NMV4</accession>
<reference evidence="2 3" key="1">
    <citation type="journal article" date="2019" name="Int. J. Syst. Evol. Microbiol.">
        <title>The Global Catalogue of Microorganisms (GCM) 10K type strain sequencing project: providing services to taxonomists for standard genome sequencing and annotation.</title>
        <authorList>
            <consortium name="The Broad Institute Genomics Platform"/>
            <consortium name="The Broad Institute Genome Sequencing Center for Infectious Disease"/>
            <person name="Wu L."/>
            <person name="Ma J."/>
        </authorList>
    </citation>
    <scope>NUCLEOTIDE SEQUENCE [LARGE SCALE GENOMIC DNA]</scope>
    <source>
        <strain evidence="2 3">JCM 14326</strain>
    </source>
</reference>
<dbReference type="Proteomes" id="UP001501094">
    <property type="component" value="Unassembled WGS sequence"/>
</dbReference>
<feature type="compositionally biased region" description="Basic residues" evidence="1">
    <location>
        <begin position="39"/>
        <end position="49"/>
    </location>
</feature>
<comment type="caution">
    <text evidence="2">The sequence shown here is derived from an EMBL/GenBank/DDBJ whole genome shotgun (WGS) entry which is preliminary data.</text>
</comment>
<name>A0ABN2NMV4_9MICO</name>
<feature type="region of interest" description="Disordered" evidence="1">
    <location>
        <begin position="36"/>
        <end position="92"/>
    </location>
</feature>
<evidence type="ECO:0000313" key="2">
    <source>
        <dbReference type="EMBL" id="GAA1870995.1"/>
    </source>
</evidence>
<proteinExistence type="predicted"/>